<comment type="caution">
    <text evidence="2">The sequence shown here is derived from an EMBL/GenBank/DDBJ whole genome shotgun (WGS) entry which is preliminary data.</text>
</comment>
<protein>
    <submittedName>
        <fullName evidence="2">Cytochrome c family protein</fullName>
    </submittedName>
</protein>
<dbReference type="EMBL" id="CAJQUM010000001">
    <property type="protein sequence ID" value="CAG4884198.1"/>
    <property type="molecule type" value="Genomic_DNA"/>
</dbReference>
<evidence type="ECO:0000256" key="1">
    <source>
        <dbReference type="SAM" id="SignalP"/>
    </source>
</evidence>
<gene>
    <name evidence="2" type="ORF">GTOL_12081</name>
</gene>
<evidence type="ECO:0000313" key="3">
    <source>
        <dbReference type="Proteomes" id="UP000742786"/>
    </source>
</evidence>
<dbReference type="AlphaFoldDB" id="A0A916N0R5"/>
<proteinExistence type="predicted"/>
<keyword evidence="3" id="KW-1185">Reference proteome</keyword>
<name>A0A916N0R5_9PROT</name>
<dbReference type="Proteomes" id="UP000742786">
    <property type="component" value="Unassembled WGS sequence"/>
</dbReference>
<feature type="chain" id="PRO_5037299139" evidence="1">
    <location>
        <begin position="31"/>
        <end position="629"/>
    </location>
</feature>
<sequence length="629" mass="64238">MLSCNFKKLALAGAIAGILLAGCGSGGGGAATPAASTTLSGTVAGGAAVIGTVLITDSKGATKGATIEANGHYSIDVSGMTGPFVLKAAGTVGNTSVTYYSAATTADVGGTVNVTPFTDLMVSNIAAQMAETYFSDPANIAKIGDLITADKLAAAQSALHAKLEPVLTTMGISDSIDLLRTSFAADHSGMDAVLDLVKVETDTATNIVTLKNALTQAVIATDNAATSTDDATPVDSTKLSGMNAEGVTDLQAVIAKLDGFAALFATSLPSMTTLQNSGVFDTSSNFMMDGQTFAQFASELSTDPDAIGLKFSNVAITLDPGSITGTLTADITSNNPATFTEKIQLKMAKVNGLWLVQGDGRIADVSITAQAQRDEWTSMNTMGGGTTQGSSMTNGLWMNIDPHSYNTNNPGALAVKAVVTGPGLPAGGVTMVQDIQNTWFDVELPNYNNNVIPECGSTVNGTQGPFVANTQCVIIAQALDNSVYTAILKDSNGNSLNGSGYTLTLPKQPYITSTLSAAAFPSITAITIDGVDITPSMMQNAVAAGGKSANVTWTMPTGLMSEHLDLWANTTTGASYIHVEKDLLSTATSALMGLGTALTTGTVTNAGIWLSGVDAYGRRLAVSKSVSTQ</sequence>
<evidence type="ECO:0000313" key="2">
    <source>
        <dbReference type="EMBL" id="CAG4884198.1"/>
    </source>
</evidence>
<accession>A0A916N0R5</accession>
<reference evidence="2" key="1">
    <citation type="submission" date="2021-04" db="EMBL/GenBank/DDBJ databases">
        <authorList>
            <person name="Hornung B."/>
        </authorList>
    </citation>
    <scope>NUCLEOTIDE SEQUENCE</scope>
    <source>
        <strain evidence="2">G5G6</strain>
    </source>
</reference>
<feature type="signal peptide" evidence="1">
    <location>
        <begin position="1"/>
        <end position="30"/>
    </location>
</feature>
<dbReference type="PROSITE" id="PS51257">
    <property type="entry name" value="PROKAR_LIPOPROTEIN"/>
    <property type="match status" value="1"/>
</dbReference>
<keyword evidence="1" id="KW-0732">Signal</keyword>
<organism evidence="2 3">
    <name type="scientific">Georgfuchsia toluolica</name>
    <dbReference type="NCBI Taxonomy" id="424218"/>
    <lineage>
        <taxon>Bacteria</taxon>
        <taxon>Pseudomonadati</taxon>
        <taxon>Pseudomonadota</taxon>
        <taxon>Betaproteobacteria</taxon>
        <taxon>Nitrosomonadales</taxon>
        <taxon>Sterolibacteriaceae</taxon>
        <taxon>Georgfuchsia</taxon>
    </lineage>
</organism>